<evidence type="ECO:0000313" key="1">
    <source>
        <dbReference type="EMBL" id="UWN58001.1"/>
    </source>
</evidence>
<proteinExistence type="predicted"/>
<dbReference type="Proteomes" id="UP001059295">
    <property type="component" value="Chromosome"/>
</dbReference>
<evidence type="ECO:0008006" key="3">
    <source>
        <dbReference type="Google" id="ProtNLM"/>
    </source>
</evidence>
<keyword evidence="2" id="KW-1185">Reference proteome</keyword>
<gene>
    <name evidence="1" type="ORF">NQ491_04275</name>
</gene>
<dbReference type="GeneID" id="82890923"/>
<reference evidence="1" key="1">
    <citation type="journal article" date="2022" name="Cell">
        <title>Design, construction, and in vivo augmentation of a complex gut microbiome.</title>
        <authorList>
            <person name="Cheng A.G."/>
            <person name="Ho P.Y."/>
            <person name="Aranda-Diaz A."/>
            <person name="Jain S."/>
            <person name="Yu F.B."/>
            <person name="Meng X."/>
            <person name="Wang M."/>
            <person name="Iakiviak M."/>
            <person name="Nagashima K."/>
            <person name="Zhao A."/>
            <person name="Murugkar P."/>
            <person name="Patil A."/>
            <person name="Atabakhsh K."/>
            <person name="Weakley A."/>
            <person name="Yan J."/>
            <person name="Brumbaugh A.R."/>
            <person name="Higginbottom S."/>
            <person name="Dimas A."/>
            <person name="Shiver A.L."/>
            <person name="Deutschbauer A."/>
            <person name="Neff N."/>
            <person name="Sonnenburg J.L."/>
            <person name="Huang K.C."/>
            <person name="Fischbach M.A."/>
        </authorList>
    </citation>
    <scope>NUCLEOTIDE SEQUENCE</scope>
    <source>
        <strain evidence="1">AP11</strain>
    </source>
</reference>
<protein>
    <recommendedName>
        <fullName evidence="3">DUF932 domain-containing protein</fullName>
    </recommendedName>
</protein>
<evidence type="ECO:0000313" key="2">
    <source>
        <dbReference type="Proteomes" id="UP001059295"/>
    </source>
</evidence>
<dbReference type="RefSeq" id="WP_026089715.1">
    <property type="nucleotide sequence ID" value="NZ_CAPH01000015.1"/>
</dbReference>
<name>A0ABY5V1B2_9BACT</name>
<dbReference type="EMBL" id="CP102294">
    <property type="protein sequence ID" value="UWN58001.1"/>
    <property type="molecule type" value="Genomic_DNA"/>
</dbReference>
<accession>A0ABY5V1B2</accession>
<organism evidence="1 2">
    <name type="scientific">Alistipes ihumii AP11</name>
    <dbReference type="NCBI Taxonomy" id="1211813"/>
    <lineage>
        <taxon>Bacteria</taxon>
        <taxon>Pseudomonadati</taxon>
        <taxon>Bacteroidota</taxon>
        <taxon>Bacteroidia</taxon>
        <taxon>Bacteroidales</taxon>
        <taxon>Rikenellaceae</taxon>
        <taxon>Alistipes</taxon>
    </lineage>
</organism>
<sequence length="379" mass="41953">METAMTTQQGLNEVVINKVQRMIENKAVGVQATMERLVNEGKIAQDYIAPIGVELRRNDHSPIITFSENGHVLMNMQSGQYTLHGNAIGQLADKMGIPSRYLRQLASGDEWQRQLAATVLNEHSGWTQRTRVLIRTVGQQVRGVLSDSYRRLNSVEILTAFVQEASQQGAVIADAYMSDTKVWAETILPQPIVVPTVKNGEVVIFAGARFSTSDYGDGAVDMRAFLLNGACLNGMVRESVMKQVHLGSRLPDNLQLSNRTYELDTRTTVSAVRDLTRGLFSKDNIMQKAIEIQGAAEIDVDFDQELKRLVKAGSLLKSEGESVEKILMRNDPDDGVQGGATLWKLTQAITAHARELEPRRSRELHEISGALLNRVKVTA</sequence>